<feature type="transmembrane region" description="Helical" evidence="7">
    <location>
        <begin position="50"/>
        <end position="66"/>
    </location>
</feature>
<dbReference type="GO" id="GO:0005886">
    <property type="term" value="C:plasma membrane"/>
    <property type="evidence" value="ECO:0007669"/>
    <property type="project" value="UniProtKB-SubCell"/>
</dbReference>
<dbReference type="AlphaFoldDB" id="A0A073JPI6"/>
<dbReference type="EMBL" id="JOSX01000002">
    <property type="protein sequence ID" value="KEK16767.1"/>
    <property type="molecule type" value="Genomic_DNA"/>
</dbReference>
<evidence type="ECO:0000256" key="5">
    <source>
        <dbReference type="ARBA" id="ARBA00022989"/>
    </source>
</evidence>
<dbReference type="Gene3D" id="1.20.1560.10">
    <property type="entry name" value="ABC transporter type 1, transmembrane domain"/>
    <property type="match status" value="1"/>
</dbReference>
<dbReference type="InterPro" id="IPR011527">
    <property type="entry name" value="ABC1_TM_dom"/>
</dbReference>
<dbReference type="PANTHER" id="PTHR24221:SF614">
    <property type="entry name" value="GLUTATHIONE_L-CYSTEINE TRANSPORT SYSTEM ATP-BINDING_PERMEASE PROTEIN CYDC"/>
    <property type="match status" value="1"/>
</dbReference>
<gene>
    <name evidence="10" type="ORF">LR3_10360</name>
</gene>
<dbReference type="Gene3D" id="3.40.50.300">
    <property type="entry name" value="P-loop containing nucleotide triphosphate hydrolases"/>
    <property type="match status" value="1"/>
</dbReference>
<feature type="transmembrane region" description="Helical" evidence="7">
    <location>
        <begin position="267"/>
        <end position="285"/>
    </location>
</feature>
<dbReference type="PANTHER" id="PTHR24221">
    <property type="entry name" value="ATP-BINDING CASSETTE SUB-FAMILY B"/>
    <property type="match status" value="1"/>
</dbReference>
<dbReference type="PROSITE" id="PS00211">
    <property type="entry name" value="ABC_TRANSPORTER_1"/>
    <property type="match status" value="1"/>
</dbReference>
<comment type="subcellular location">
    <subcellularLocation>
        <location evidence="1">Cell membrane</location>
        <topology evidence="1">Multi-pass membrane protein</topology>
    </subcellularLocation>
</comment>
<proteinExistence type="predicted"/>
<dbReference type="GO" id="GO:0034040">
    <property type="term" value="F:ATPase-coupled lipid transmembrane transporter activity"/>
    <property type="evidence" value="ECO:0007669"/>
    <property type="project" value="TreeGrafter"/>
</dbReference>
<dbReference type="InterPro" id="IPR003439">
    <property type="entry name" value="ABC_transporter-like_ATP-bd"/>
</dbReference>
<dbReference type="GO" id="GO:0016887">
    <property type="term" value="F:ATP hydrolysis activity"/>
    <property type="evidence" value="ECO:0007669"/>
    <property type="project" value="InterPro"/>
</dbReference>
<dbReference type="InterPro" id="IPR027417">
    <property type="entry name" value="P-loop_NTPase"/>
</dbReference>
<protein>
    <submittedName>
        <fullName evidence="10">Cysteine ABC transporter ATP-binding protein</fullName>
    </submittedName>
</protein>
<dbReference type="PROSITE" id="PS50929">
    <property type="entry name" value="ABC_TM1F"/>
    <property type="match status" value="1"/>
</dbReference>
<feature type="domain" description="ABC transmembrane type-1" evidence="9">
    <location>
        <begin position="22"/>
        <end position="299"/>
    </location>
</feature>
<evidence type="ECO:0000259" key="9">
    <source>
        <dbReference type="PROSITE" id="PS50929"/>
    </source>
</evidence>
<dbReference type="Pfam" id="PF00664">
    <property type="entry name" value="ABC_membrane"/>
    <property type="match status" value="1"/>
</dbReference>
<evidence type="ECO:0000313" key="10">
    <source>
        <dbReference type="EMBL" id="KEK16767.1"/>
    </source>
</evidence>
<keyword evidence="6 7" id="KW-0472">Membrane</keyword>
<feature type="transmembrane region" description="Helical" evidence="7">
    <location>
        <begin position="158"/>
        <end position="178"/>
    </location>
</feature>
<evidence type="ECO:0000256" key="3">
    <source>
        <dbReference type="ARBA" id="ARBA00022741"/>
    </source>
</evidence>
<dbReference type="NCBIfam" id="TIGR02857">
    <property type="entry name" value="CydD"/>
    <property type="match status" value="1"/>
</dbReference>
<dbReference type="InterPro" id="IPR017871">
    <property type="entry name" value="ABC_transporter-like_CS"/>
</dbReference>
<evidence type="ECO:0000256" key="4">
    <source>
        <dbReference type="ARBA" id="ARBA00022840"/>
    </source>
</evidence>
<feature type="transmembrane region" description="Helical" evidence="7">
    <location>
        <begin position="236"/>
        <end position="261"/>
    </location>
</feature>
<reference evidence="10 11" key="1">
    <citation type="submission" date="2014-06" db="EMBL/GenBank/DDBJ databases">
        <title>Genetic determinant of reutericyclin biosynthesis of Lactobacillus reuteri.</title>
        <authorList>
            <person name="Lin X."/>
            <person name="Duar R."/>
            <person name="Walter J."/>
            <person name="Gaenzle M."/>
        </authorList>
    </citation>
    <scope>NUCLEOTIDE SEQUENCE [LARGE SCALE GENOMIC DNA]</scope>
    <source>
        <strain evidence="10 11">LTH2584</strain>
    </source>
</reference>
<evidence type="ECO:0000313" key="11">
    <source>
        <dbReference type="Proteomes" id="UP000027731"/>
    </source>
</evidence>
<feature type="transmembrane region" description="Helical" evidence="7">
    <location>
        <begin position="20"/>
        <end position="44"/>
    </location>
</feature>
<dbReference type="SMART" id="SM00382">
    <property type="entry name" value="AAA"/>
    <property type="match status" value="1"/>
</dbReference>
<evidence type="ECO:0000259" key="8">
    <source>
        <dbReference type="PROSITE" id="PS50893"/>
    </source>
</evidence>
<dbReference type="InterPro" id="IPR003593">
    <property type="entry name" value="AAA+_ATPase"/>
</dbReference>
<dbReference type="Pfam" id="PF00005">
    <property type="entry name" value="ABC_tran"/>
    <property type="match status" value="1"/>
</dbReference>
<dbReference type="InterPro" id="IPR014216">
    <property type="entry name" value="ABC_transptr_CydD"/>
</dbReference>
<dbReference type="InterPro" id="IPR039421">
    <property type="entry name" value="Type_1_exporter"/>
</dbReference>
<evidence type="ECO:0000256" key="2">
    <source>
        <dbReference type="ARBA" id="ARBA00022692"/>
    </source>
</evidence>
<feature type="domain" description="ABC transporter" evidence="8">
    <location>
        <begin position="332"/>
        <end position="567"/>
    </location>
</feature>
<dbReference type="InterPro" id="IPR036640">
    <property type="entry name" value="ABC1_TM_sf"/>
</dbReference>
<keyword evidence="2 7" id="KW-0812">Transmembrane</keyword>
<evidence type="ECO:0000256" key="1">
    <source>
        <dbReference type="ARBA" id="ARBA00004651"/>
    </source>
</evidence>
<dbReference type="PROSITE" id="PS50893">
    <property type="entry name" value="ABC_TRANSPORTER_2"/>
    <property type="match status" value="1"/>
</dbReference>
<dbReference type="PATRIC" id="fig|1598.90.peg.24"/>
<dbReference type="GO" id="GO:0140359">
    <property type="term" value="F:ABC-type transporter activity"/>
    <property type="evidence" value="ECO:0007669"/>
    <property type="project" value="InterPro"/>
</dbReference>
<comment type="caution">
    <text evidence="10">The sequence shown here is derived from an EMBL/GenBank/DDBJ whole genome shotgun (WGS) entry which is preliminary data.</text>
</comment>
<evidence type="ECO:0000256" key="7">
    <source>
        <dbReference type="SAM" id="Phobius"/>
    </source>
</evidence>
<evidence type="ECO:0000256" key="6">
    <source>
        <dbReference type="ARBA" id="ARBA00023136"/>
    </source>
</evidence>
<organism evidence="10 11">
    <name type="scientific">Limosilactobacillus reuteri</name>
    <name type="common">Lactobacillus reuteri</name>
    <dbReference type="NCBI Taxonomy" id="1598"/>
    <lineage>
        <taxon>Bacteria</taxon>
        <taxon>Bacillati</taxon>
        <taxon>Bacillota</taxon>
        <taxon>Bacilli</taxon>
        <taxon>Lactobacillales</taxon>
        <taxon>Lactobacillaceae</taxon>
        <taxon>Limosilactobacillus</taxon>
    </lineage>
</organism>
<keyword evidence="5 7" id="KW-1133">Transmembrane helix</keyword>
<dbReference type="CDD" id="cd18584">
    <property type="entry name" value="ABC_6TM_AarD_CydD"/>
    <property type="match status" value="1"/>
</dbReference>
<dbReference type="SUPFAM" id="SSF52540">
    <property type="entry name" value="P-loop containing nucleoside triphosphate hydrolases"/>
    <property type="match status" value="1"/>
</dbReference>
<keyword evidence="4 10" id="KW-0067">ATP-binding</keyword>
<dbReference type="GO" id="GO:0042883">
    <property type="term" value="P:cysteine transport"/>
    <property type="evidence" value="ECO:0007669"/>
    <property type="project" value="InterPro"/>
</dbReference>
<dbReference type="Proteomes" id="UP000027731">
    <property type="component" value="Unassembled WGS sequence"/>
</dbReference>
<name>A0A073JPI6_LIMRT</name>
<keyword evidence="3" id="KW-0547">Nucleotide-binding</keyword>
<dbReference type="GO" id="GO:0005524">
    <property type="term" value="F:ATP binding"/>
    <property type="evidence" value="ECO:0007669"/>
    <property type="project" value="UniProtKB-KW"/>
</dbReference>
<feature type="transmembrane region" description="Helical" evidence="7">
    <location>
        <begin position="131"/>
        <end position="152"/>
    </location>
</feature>
<accession>A0A073JPI6</accession>
<dbReference type="SUPFAM" id="SSF90123">
    <property type="entry name" value="ABC transporter transmembrane region"/>
    <property type="match status" value="1"/>
</dbReference>
<sequence length="576" mass="64986">MIDRLLFKIEGSRHIMIKLVGLYVLQAFLILGQGLSLAALLTGLWQGHSLLSQIYGLSGFIVCYLLRHGLTEIGNNWLDKYSAGAAQNFRQQLLKKVFALGPVIVQREGTGNMVTLALDGIKEVENYIRLIYSKVIGMMIIPVIILVICFWLDWISGIVMLLVYPLIVLFMIILGYAAKAKADRQFAAFQILSNHFIDSLRGIDTLKYFGLSKKYSQSIYRSSERFRKSTMSVIKVAMLSTFALDFFTTLAIAILAVFLGLRLINGHLLLFPALAILILAPEYFLPIRNFASDYHATLNGKNSFHAVRRILEMPLPKRPTVELHQWTGVDELSLENVEFMYPQNGSELTNLDLTVKGNQKIGIIGMSGAGKTTLINLLSGFLAPTSGQITIQGKKVTTLDIYDWQKQILYIPQTPYIFADTLKNNIAFYTPNVSEDKIKEAIHVVGLDNLVAELPQGLGTMIGSGHRALSGGQAQRIALARAFLDPERRVMIFDEPTAHLDIETELELKKRMLPLMENRLVFFATHRLHWMKQMDYILVLKNGKLIEQGTYQQLLDEHGYFTELMDQTRGKEITHE</sequence>